<dbReference type="GO" id="GO:0015833">
    <property type="term" value="P:peptide transport"/>
    <property type="evidence" value="ECO:0007669"/>
    <property type="project" value="TreeGrafter"/>
</dbReference>
<accession>A0A1F8CII6</accession>
<evidence type="ECO:0000313" key="6">
    <source>
        <dbReference type="EMBL" id="OGM76120.1"/>
    </source>
</evidence>
<dbReference type="AlphaFoldDB" id="A0A1F8CII6"/>
<reference evidence="6 7" key="1">
    <citation type="journal article" date="2016" name="Nat. Commun.">
        <title>Thousands of microbial genomes shed light on interconnected biogeochemical processes in an aquifer system.</title>
        <authorList>
            <person name="Anantharaman K."/>
            <person name="Brown C.T."/>
            <person name="Hug L.A."/>
            <person name="Sharon I."/>
            <person name="Castelle C.J."/>
            <person name="Probst A.J."/>
            <person name="Thomas B.C."/>
            <person name="Singh A."/>
            <person name="Wilkins M.J."/>
            <person name="Karaoz U."/>
            <person name="Brodie E.L."/>
            <person name="Williams K.H."/>
            <person name="Hubbard S.S."/>
            <person name="Banfield J.F."/>
        </authorList>
    </citation>
    <scope>NUCLEOTIDE SEQUENCE [LARGE SCALE GENOMIC DNA]</scope>
</reference>
<proteinExistence type="inferred from homology"/>
<feature type="domain" description="Solute-binding protein family 5" evidence="5">
    <location>
        <begin position="178"/>
        <end position="362"/>
    </location>
</feature>
<sequence length="422" mass="48583">MDLRFYITYLKTLLLKFRYLILLASVIGASAFILLKFIYPQMFPKTALTGIVGQYRLDNLPLEVSQKISKSLVSVDDNGLLTPQIATTWKNEDNAKVWIFEISPDYNAKDLPISIKGAKISYPDKHTIRFELQQSYVSFPYLLTKPLIKKGGESLGNTKIIKLKTNRDLVTSLLVEYPNKKREQFLFYPTNELAFTAMKMGKLDRLLGIKEVGDFINYKNVKAEAQQNDNEIVLLFYNTESKFFSSKEARVALNYGLDKSSLGGKRVLTTVYSKGLFYNTTVKRYDYDVTRAKVVAKDTLLKIVTTPDLVNTAEKIKSDWEKVGVKSEVFVTTITPTNFDAYITTFTIPYDPDQYPLWHSTQTDTNISRYNSPRIDKLLEDGRVTTDLEARKKIYFDFQRFLAEDCPAIPLFYTTYYNLERI</sequence>
<dbReference type="PANTHER" id="PTHR30290">
    <property type="entry name" value="PERIPLASMIC BINDING COMPONENT OF ABC TRANSPORTER"/>
    <property type="match status" value="1"/>
</dbReference>
<comment type="caution">
    <text evidence="6">The sequence shown here is derived from an EMBL/GenBank/DDBJ whole genome shotgun (WGS) entry which is preliminary data.</text>
</comment>
<dbReference type="Pfam" id="PF00496">
    <property type="entry name" value="SBP_bac_5"/>
    <property type="match status" value="1"/>
</dbReference>
<evidence type="ECO:0000256" key="1">
    <source>
        <dbReference type="ARBA" id="ARBA00005695"/>
    </source>
</evidence>
<dbReference type="Gene3D" id="3.10.105.10">
    <property type="entry name" value="Dipeptide-binding Protein, Domain 3"/>
    <property type="match status" value="1"/>
</dbReference>
<name>A0A1F8CII6_9BACT</name>
<dbReference type="Gene3D" id="3.40.190.10">
    <property type="entry name" value="Periplasmic binding protein-like II"/>
    <property type="match status" value="1"/>
</dbReference>
<evidence type="ECO:0000256" key="2">
    <source>
        <dbReference type="ARBA" id="ARBA00022448"/>
    </source>
</evidence>
<evidence type="ECO:0000313" key="7">
    <source>
        <dbReference type="Proteomes" id="UP000179241"/>
    </source>
</evidence>
<keyword evidence="4" id="KW-0472">Membrane</keyword>
<keyword evidence="4" id="KW-0812">Transmembrane</keyword>
<evidence type="ECO:0000256" key="4">
    <source>
        <dbReference type="SAM" id="Phobius"/>
    </source>
</evidence>
<gene>
    <name evidence="6" type="ORF">A2188_00465</name>
</gene>
<dbReference type="InterPro" id="IPR000914">
    <property type="entry name" value="SBP_5_dom"/>
</dbReference>
<keyword evidence="2" id="KW-0813">Transport</keyword>
<feature type="transmembrane region" description="Helical" evidence="4">
    <location>
        <begin position="20"/>
        <end position="39"/>
    </location>
</feature>
<dbReference type="GO" id="GO:1904680">
    <property type="term" value="F:peptide transmembrane transporter activity"/>
    <property type="evidence" value="ECO:0007669"/>
    <property type="project" value="TreeGrafter"/>
</dbReference>
<evidence type="ECO:0000256" key="3">
    <source>
        <dbReference type="ARBA" id="ARBA00022729"/>
    </source>
</evidence>
<dbReference type="InterPro" id="IPR039424">
    <property type="entry name" value="SBP_5"/>
</dbReference>
<keyword evidence="4" id="KW-1133">Transmembrane helix</keyword>
<protein>
    <recommendedName>
        <fullName evidence="5">Solute-binding protein family 5 domain-containing protein</fullName>
    </recommendedName>
</protein>
<dbReference type="Proteomes" id="UP000179241">
    <property type="component" value="Unassembled WGS sequence"/>
</dbReference>
<dbReference type="SUPFAM" id="SSF53850">
    <property type="entry name" value="Periplasmic binding protein-like II"/>
    <property type="match status" value="1"/>
</dbReference>
<dbReference type="PANTHER" id="PTHR30290:SF9">
    <property type="entry name" value="OLIGOPEPTIDE-BINDING PROTEIN APPA"/>
    <property type="match status" value="1"/>
</dbReference>
<evidence type="ECO:0000259" key="5">
    <source>
        <dbReference type="Pfam" id="PF00496"/>
    </source>
</evidence>
<organism evidence="6 7">
    <name type="scientific">Candidatus Woesebacteria bacterium RIFOXYA1_FULL_43_9</name>
    <dbReference type="NCBI Taxonomy" id="1802534"/>
    <lineage>
        <taxon>Bacteria</taxon>
        <taxon>Candidatus Woeseibacteriota</taxon>
    </lineage>
</organism>
<comment type="similarity">
    <text evidence="1">Belongs to the bacterial solute-binding protein 5 family.</text>
</comment>
<dbReference type="EMBL" id="MGHU01000065">
    <property type="protein sequence ID" value="OGM76120.1"/>
    <property type="molecule type" value="Genomic_DNA"/>
</dbReference>
<keyword evidence="3" id="KW-0732">Signal</keyword>